<evidence type="ECO:0000256" key="5">
    <source>
        <dbReference type="ARBA" id="ARBA00022729"/>
    </source>
</evidence>
<comment type="caution">
    <text evidence="12">The sequence shown here is derived from an EMBL/GenBank/DDBJ whole genome shotgun (WGS) entry which is preliminary data.</text>
</comment>
<evidence type="ECO:0000256" key="3">
    <source>
        <dbReference type="ARBA" id="ARBA00022690"/>
    </source>
</evidence>
<dbReference type="Gene3D" id="3.10.450.10">
    <property type="match status" value="6"/>
</dbReference>
<dbReference type="FunFam" id="3.10.450.10:FF:000008">
    <property type="entry name" value="Kininogen 1"/>
    <property type="match status" value="1"/>
</dbReference>
<dbReference type="FunFam" id="3.10.450.10:FF:000005">
    <property type="entry name" value="Histidine-rich glycoprotein"/>
    <property type="match status" value="1"/>
</dbReference>
<comment type="subcellular location">
    <subcellularLocation>
        <location evidence="1">Secreted</location>
    </subcellularLocation>
</comment>
<feature type="compositionally biased region" description="Basic residues" evidence="9">
    <location>
        <begin position="595"/>
        <end position="613"/>
    </location>
</feature>
<feature type="domain" description="Cystatin kininogen-type" evidence="11">
    <location>
        <begin position="223"/>
        <end position="327"/>
    </location>
</feature>
<evidence type="ECO:0000256" key="4">
    <source>
        <dbReference type="ARBA" id="ARBA00022704"/>
    </source>
</evidence>
<dbReference type="InterPro" id="IPR046350">
    <property type="entry name" value="Cystatin_sf"/>
</dbReference>
<keyword evidence="6" id="KW-0677">Repeat</keyword>
<dbReference type="GO" id="GO:0060255">
    <property type="term" value="P:regulation of macromolecule metabolic process"/>
    <property type="evidence" value="ECO:0007669"/>
    <property type="project" value="UniProtKB-ARBA"/>
</dbReference>
<keyword evidence="2" id="KW-0964">Secreted</keyword>
<dbReference type="GO" id="GO:0007204">
    <property type="term" value="P:positive regulation of cytosolic calcium ion concentration"/>
    <property type="evidence" value="ECO:0007669"/>
    <property type="project" value="TreeGrafter"/>
</dbReference>
<dbReference type="GO" id="GO:0030195">
    <property type="term" value="P:negative regulation of blood coagulation"/>
    <property type="evidence" value="ECO:0007669"/>
    <property type="project" value="TreeGrafter"/>
</dbReference>
<dbReference type="EMBL" id="JAATJV010418428">
    <property type="protein sequence ID" value="MBZ3887733.1"/>
    <property type="molecule type" value="Genomic_DNA"/>
</dbReference>
<gene>
    <name evidence="12" type="ORF">SUZIE_194430</name>
</gene>
<reference evidence="12" key="1">
    <citation type="submission" date="2020-03" db="EMBL/GenBank/DDBJ databases">
        <title>Studies in the Genomics of Life Span.</title>
        <authorList>
            <person name="Glass D."/>
        </authorList>
    </citation>
    <scope>NUCLEOTIDE SEQUENCE</scope>
    <source>
        <strain evidence="12">SUZIE</strain>
        <tissue evidence="12">Muscle</tissue>
    </source>
</reference>
<sequence length="747" mass="83639">MKVLTVVLLLISLQCSCAVSPTDCDAVEPVAEKALDLINKWRRNGYLFQLLRVADAHLDRAGSTAVYYLVLDVKESDCWVLSRNQEDCIPAEFRRPSDTVIGQCKVIVTKYSNESQDLRMNDFNCTTSSVSSALGNSKDSPVILDFLEDTELYREQADKALDKYKSENSDFDSFRVDRVERVARAIFGFCRADLSYDVGASDLEALEKLDVNCEVFNFEEIDCDDEDVFKAVDAALKKYNSRNQSGNQFVLYRIIEVNKTVDPETFYSFKYQIKEGDCPVQSGKTWQDCDYKGAEEAATGECTATVGKRGSTKFSVATQICQITPAEGPVLTAQYICHGCVHPISTESPDLDPILKHAIQHFNNNTNHSYLFALGEVKRAQRQDMGECTDSAFVDPQLRIASFSQNCDIYPGEDFVQPHPEICPGCPLEIPVDSPELKEALTHSIAKLNAENNETFYFKIDTVKRAAAQMTWMKRPPGFSPFRLSYPKKTRGGTTVSLPYTSMAPVQDEEQDPEKEEAPTRGRGQGREKKMKHGLGHGHKYEHEQGRGHQRGHGLGHGPRKQYILGHGQQQQHDLDHGHQPKLDFDLEHGLDHGYKHKLKHGHGHGHGKHKNKDKNNGKLNDQRPEHLASSSEDSTTSSTQTQEKTEGPTLIPSLAQPGVAVTFSAFQDSDLIEVMTPPVPPTPTENDDDWIPDIQIEPNSLSFESIPDFPETKSPKCPGRPWKPVNGKNPTMEMKEFHDFDLSDAL</sequence>
<proteinExistence type="predicted"/>
<dbReference type="PANTHER" id="PTHR13814:SF12">
    <property type="entry name" value="KININOGEN-1"/>
    <property type="match status" value="1"/>
</dbReference>
<dbReference type="PANTHER" id="PTHR13814">
    <property type="entry name" value="FETUIN"/>
    <property type="match status" value="1"/>
</dbReference>
<dbReference type="PROSITE" id="PS51647">
    <property type="entry name" value="CYSTATIN_KININOGEN"/>
    <property type="match status" value="1"/>
</dbReference>
<keyword evidence="3" id="KW-0646">Protease inhibitor</keyword>
<dbReference type="Proteomes" id="UP001166674">
    <property type="component" value="Unassembled WGS sequence"/>
</dbReference>
<evidence type="ECO:0000313" key="12">
    <source>
        <dbReference type="EMBL" id="MBZ3887733.1"/>
    </source>
</evidence>
<evidence type="ECO:0000313" key="13">
    <source>
        <dbReference type="Proteomes" id="UP001166674"/>
    </source>
</evidence>
<dbReference type="InterPro" id="IPR050735">
    <property type="entry name" value="Kininogen_Fetuin_HRG"/>
</dbReference>
<dbReference type="SMART" id="SM00043">
    <property type="entry name" value="CY"/>
    <property type="match status" value="4"/>
</dbReference>
<protein>
    <submittedName>
        <fullName evidence="12">Kininogen-1</fullName>
    </submittedName>
</protein>
<evidence type="ECO:0000256" key="7">
    <source>
        <dbReference type="ARBA" id="ARBA00023157"/>
    </source>
</evidence>
<organism evidence="12 13">
    <name type="scientific">Sciurus carolinensis</name>
    <name type="common">Eastern gray squirrel</name>
    <dbReference type="NCBI Taxonomy" id="30640"/>
    <lineage>
        <taxon>Eukaryota</taxon>
        <taxon>Metazoa</taxon>
        <taxon>Chordata</taxon>
        <taxon>Craniata</taxon>
        <taxon>Vertebrata</taxon>
        <taxon>Euteleostomi</taxon>
        <taxon>Mammalia</taxon>
        <taxon>Eutheria</taxon>
        <taxon>Euarchontoglires</taxon>
        <taxon>Glires</taxon>
        <taxon>Rodentia</taxon>
        <taxon>Sciuromorpha</taxon>
        <taxon>Sciuridae</taxon>
        <taxon>Sciurinae</taxon>
        <taxon>Sciurini</taxon>
        <taxon>Sciurus</taxon>
    </lineage>
</organism>
<dbReference type="InterPro" id="IPR027358">
    <property type="entry name" value="Kininogen-type_cystatin_dom"/>
</dbReference>
<accession>A0AA41NC71</accession>
<evidence type="ECO:0000256" key="8">
    <source>
        <dbReference type="ARBA" id="ARBA00023180"/>
    </source>
</evidence>
<dbReference type="InterPro" id="IPR002395">
    <property type="entry name" value="Kininogen"/>
</dbReference>
<feature type="region of interest" description="Disordered" evidence="9">
    <location>
        <begin position="484"/>
        <end position="654"/>
    </location>
</feature>
<dbReference type="AlphaFoldDB" id="A0AA41NC71"/>
<feature type="compositionally biased region" description="Low complexity" evidence="9">
    <location>
        <begin position="630"/>
        <end position="643"/>
    </location>
</feature>
<evidence type="ECO:0000256" key="2">
    <source>
        <dbReference type="ARBA" id="ARBA00022525"/>
    </source>
</evidence>
<keyword evidence="13" id="KW-1185">Reference proteome</keyword>
<feature type="compositionally biased region" description="Basic and acidic residues" evidence="9">
    <location>
        <begin position="516"/>
        <end position="528"/>
    </location>
</feature>
<keyword evidence="4" id="KW-0789">Thiol protease inhibitor</keyword>
<evidence type="ECO:0000256" key="1">
    <source>
        <dbReference type="ARBA" id="ARBA00004613"/>
    </source>
</evidence>
<keyword evidence="8" id="KW-0325">Glycoprotein</keyword>
<feature type="compositionally biased region" description="Basic and acidic residues" evidence="9">
    <location>
        <begin position="573"/>
        <end position="594"/>
    </location>
</feature>
<dbReference type="InterPro" id="IPR000010">
    <property type="entry name" value="Cystatin_dom"/>
</dbReference>
<dbReference type="GO" id="GO:0004869">
    <property type="term" value="F:cysteine-type endopeptidase inhibitor activity"/>
    <property type="evidence" value="ECO:0007669"/>
    <property type="project" value="UniProtKB-KW"/>
</dbReference>
<evidence type="ECO:0000256" key="10">
    <source>
        <dbReference type="SAM" id="SignalP"/>
    </source>
</evidence>
<feature type="compositionally biased region" description="Basic residues" evidence="9">
    <location>
        <begin position="548"/>
        <end position="560"/>
    </location>
</feature>
<feature type="chain" id="PRO_5041244354" evidence="10">
    <location>
        <begin position="19"/>
        <end position="747"/>
    </location>
</feature>
<feature type="compositionally biased region" description="Basic and acidic residues" evidence="9">
    <location>
        <begin position="614"/>
        <end position="627"/>
    </location>
</feature>
<dbReference type="CDD" id="cd00042">
    <property type="entry name" value="CY"/>
    <property type="match status" value="4"/>
</dbReference>
<feature type="compositionally biased region" description="Basic residues" evidence="9">
    <location>
        <begin position="529"/>
        <end position="538"/>
    </location>
</feature>
<dbReference type="PRINTS" id="PR00334">
    <property type="entry name" value="KININOGEN"/>
</dbReference>
<name>A0AA41NC71_SCICA</name>
<evidence type="ECO:0000256" key="6">
    <source>
        <dbReference type="ARBA" id="ARBA00022737"/>
    </source>
</evidence>
<keyword evidence="7" id="KW-1015">Disulfide bond</keyword>
<feature type="region of interest" description="Disordered" evidence="9">
    <location>
        <begin position="708"/>
        <end position="733"/>
    </location>
</feature>
<evidence type="ECO:0000256" key="9">
    <source>
        <dbReference type="SAM" id="MobiDB-lite"/>
    </source>
</evidence>
<dbReference type="GO" id="GO:0072562">
    <property type="term" value="C:blood microparticle"/>
    <property type="evidence" value="ECO:0007669"/>
    <property type="project" value="TreeGrafter"/>
</dbReference>
<evidence type="ECO:0000259" key="11">
    <source>
        <dbReference type="PROSITE" id="PS51647"/>
    </source>
</evidence>
<keyword evidence="5 10" id="KW-0732">Signal</keyword>
<feature type="signal peptide" evidence="10">
    <location>
        <begin position="1"/>
        <end position="18"/>
    </location>
</feature>
<dbReference type="Pfam" id="PF00031">
    <property type="entry name" value="Cystatin"/>
    <property type="match status" value="3"/>
</dbReference>
<dbReference type="SUPFAM" id="SSF54403">
    <property type="entry name" value="Cystatin/monellin"/>
    <property type="match status" value="4"/>
</dbReference>